<protein>
    <submittedName>
        <fullName evidence="1">Uncharacterized protein</fullName>
    </submittedName>
</protein>
<dbReference type="EMBL" id="GBXM01085762">
    <property type="protein sequence ID" value="JAH22815.1"/>
    <property type="molecule type" value="Transcribed_RNA"/>
</dbReference>
<organism evidence="1">
    <name type="scientific">Anguilla anguilla</name>
    <name type="common">European freshwater eel</name>
    <name type="synonym">Muraena anguilla</name>
    <dbReference type="NCBI Taxonomy" id="7936"/>
    <lineage>
        <taxon>Eukaryota</taxon>
        <taxon>Metazoa</taxon>
        <taxon>Chordata</taxon>
        <taxon>Craniata</taxon>
        <taxon>Vertebrata</taxon>
        <taxon>Euteleostomi</taxon>
        <taxon>Actinopterygii</taxon>
        <taxon>Neopterygii</taxon>
        <taxon>Teleostei</taxon>
        <taxon>Anguilliformes</taxon>
        <taxon>Anguillidae</taxon>
        <taxon>Anguilla</taxon>
    </lineage>
</organism>
<accession>A0A0E9R2Z0</accession>
<sequence>MDGTKTSSEAGPGCARLTLEHRQSTLPLLKGINFYNNNNNLSSMHNDTSI</sequence>
<proteinExistence type="predicted"/>
<reference evidence="1" key="1">
    <citation type="submission" date="2014-11" db="EMBL/GenBank/DDBJ databases">
        <authorList>
            <person name="Amaro Gonzalez C."/>
        </authorList>
    </citation>
    <scope>NUCLEOTIDE SEQUENCE</scope>
</reference>
<dbReference type="AlphaFoldDB" id="A0A0E9R2Z0"/>
<reference evidence="1" key="2">
    <citation type="journal article" date="2015" name="Fish Shellfish Immunol.">
        <title>Early steps in the European eel (Anguilla anguilla)-Vibrio vulnificus interaction in the gills: Role of the RtxA13 toxin.</title>
        <authorList>
            <person name="Callol A."/>
            <person name="Pajuelo D."/>
            <person name="Ebbesson L."/>
            <person name="Teles M."/>
            <person name="MacKenzie S."/>
            <person name="Amaro C."/>
        </authorList>
    </citation>
    <scope>NUCLEOTIDE SEQUENCE</scope>
</reference>
<evidence type="ECO:0000313" key="1">
    <source>
        <dbReference type="EMBL" id="JAH22815.1"/>
    </source>
</evidence>
<name>A0A0E9R2Z0_ANGAN</name>